<gene>
    <name evidence="2" type="ORF">RIF23_00230</name>
</gene>
<comment type="caution">
    <text evidence="2">The sequence shown here is derived from an EMBL/GenBank/DDBJ whole genome shotgun (WGS) entry which is preliminary data.</text>
</comment>
<dbReference type="RefSeq" id="WP_310910238.1">
    <property type="nucleotide sequence ID" value="NZ_JAVLVT010000001.1"/>
</dbReference>
<protein>
    <submittedName>
        <fullName evidence="2">DUF397 domain-containing protein</fullName>
    </submittedName>
</protein>
<keyword evidence="3" id="KW-1185">Reference proteome</keyword>
<sequence>MTAGDFTWTISSYSSNRNGECVEVGWHKSSYSSNGGPECVEVRRMHVAAAPVALRDSKNRGAGHLTLPTHEWTAFLHAVRTSEYGA</sequence>
<evidence type="ECO:0000313" key="2">
    <source>
        <dbReference type="EMBL" id="MDS1268715.1"/>
    </source>
</evidence>
<evidence type="ECO:0000313" key="3">
    <source>
        <dbReference type="Proteomes" id="UP001250214"/>
    </source>
</evidence>
<dbReference type="EMBL" id="JAVLVT010000001">
    <property type="protein sequence ID" value="MDS1268715.1"/>
    <property type="molecule type" value="Genomic_DNA"/>
</dbReference>
<accession>A0ABU2H1L6</accession>
<reference evidence="3" key="1">
    <citation type="submission" date="2023-07" db="EMBL/GenBank/DDBJ databases">
        <title>Novel species in the genus Lipingzhangella isolated from Sambhar Salt Lake.</title>
        <authorList>
            <person name="Jiya N."/>
            <person name="Kajale S."/>
            <person name="Sharma A."/>
        </authorList>
    </citation>
    <scope>NUCLEOTIDE SEQUENCE [LARGE SCALE GENOMIC DNA]</scope>
    <source>
        <strain evidence="3">LS1_29</strain>
    </source>
</reference>
<dbReference type="Pfam" id="PF04149">
    <property type="entry name" value="DUF397"/>
    <property type="match status" value="1"/>
</dbReference>
<name>A0ABU2H1L6_9ACTN</name>
<evidence type="ECO:0000259" key="1">
    <source>
        <dbReference type="Pfam" id="PF04149"/>
    </source>
</evidence>
<proteinExistence type="predicted"/>
<dbReference type="InterPro" id="IPR007278">
    <property type="entry name" value="DUF397"/>
</dbReference>
<dbReference type="Proteomes" id="UP001250214">
    <property type="component" value="Unassembled WGS sequence"/>
</dbReference>
<organism evidence="2 3">
    <name type="scientific">Lipingzhangella rawalii</name>
    <dbReference type="NCBI Taxonomy" id="2055835"/>
    <lineage>
        <taxon>Bacteria</taxon>
        <taxon>Bacillati</taxon>
        <taxon>Actinomycetota</taxon>
        <taxon>Actinomycetes</taxon>
        <taxon>Streptosporangiales</taxon>
        <taxon>Nocardiopsidaceae</taxon>
        <taxon>Lipingzhangella</taxon>
    </lineage>
</organism>
<feature type="domain" description="DUF397" evidence="1">
    <location>
        <begin position="25"/>
        <end position="80"/>
    </location>
</feature>